<evidence type="ECO:0000313" key="2">
    <source>
        <dbReference type="EMBL" id="KAK0622066.1"/>
    </source>
</evidence>
<dbReference type="PANTHER" id="PTHR35043:SF8">
    <property type="entry name" value="DUF4220 DOMAIN-CONTAINING PROTEIN"/>
    <property type="match status" value="1"/>
</dbReference>
<gene>
    <name evidence="2" type="ORF">B0T17DRAFT_642558</name>
</gene>
<feature type="transmembrane region" description="Helical" evidence="1">
    <location>
        <begin position="437"/>
        <end position="456"/>
    </location>
</feature>
<organism evidence="2 3">
    <name type="scientific">Bombardia bombarda</name>
    <dbReference type="NCBI Taxonomy" id="252184"/>
    <lineage>
        <taxon>Eukaryota</taxon>
        <taxon>Fungi</taxon>
        <taxon>Dikarya</taxon>
        <taxon>Ascomycota</taxon>
        <taxon>Pezizomycotina</taxon>
        <taxon>Sordariomycetes</taxon>
        <taxon>Sordariomycetidae</taxon>
        <taxon>Sordariales</taxon>
        <taxon>Lasiosphaeriaceae</taxon>
        <taxon>Bombardia</taxon>
    </lineage>
</organism>
<keyword evidence="1" id="KW-0812">Transmembrane</keyword>
<dbReference type="PANTHER" id="PTHR35043">
    <property type="entry name" value="TRANSCRIPTION FACTOR DOMAIN-CONTAINING PROTEIN"/>
    <property type="match status" value="1"/>
</dbReference>
<dbReference type="Proteomes" id="UP001174934">
    <property type="component" value="Unassembled WGS sequence"/>
</dbReference>
<keyword evidence="1" id="KW-1133">Transmembrane helix</keyword>
<feature type="transmembrane region" description="Helical" evidence="1">
    <location>
        <begin position="24"/>
        <end position="43"/>
    </location>
</feature>
<evidence type="ECO:0000313" key="3">
    <source>
        <dbReference type="Proteomes" id="UP001174934"/>
    </source>
</evidence>
<name>A0AA39WV08_9PEZI</name>
<reference evidence="2" key="1">
    <citation type="submission" date="2023-06" db="EMBL/GenBank/DDBJ databases">
        <title>Genome-scale phylogeny and comparative genomics of the fungal order Sordariales.</title>
        <authorList>
            <consortium name="Lawrence Berkeley National Laboratory"/>
            <person name="Hensen N."/>
            <person name="Bonometti L."/>
            <person name="Westerberg I."/>
            <person name="Brannstrom I.O."/>
            <person name="Guillou S."/>
            <person name="Cros-Aarteil S."/>
            <person name="Calhoun S."/>
            <person name="Haridas S."/>
            <person name="Kuo A."/>
            <person name="Mondo S."/>
            <person name="Pangilinan J."/>
            <person name="Riley R."/>
            <person name="LaButti K."/>
            <person name="Andreopoulos B."/>
            <person name="Lipzen A."/>
            <person name="Chen C."/>
            <person name="Yanf M."/>
            <person name="Daum C."/>
            <person name="Ng V."/>
            <person name="Clum A."/>
            <person name="Steindorff A."/>
            <person name="Ohm R."/>
            <person name="Martin F."/>
            <person name="Silar P."/>
            <person name="Natvig D."/>
            <person name="Lalanne C."/>
            <person name="Gautier V."/>
            <person name="Ament-velasquez S.L."/>
            <person name="Kruys A."/>
            <person name="Hutchinson M.I."/>
            <person name="Powell A.J."/>
            <person name="Barry K."/>
            <person name="Miller A.N."/>
            <person name="Grigoriev I.V."/>
            <person name="Debuchy R."/>
            <person name="Gladieux P."/>
            <person name="Thoren M.H."/>
            <person name="Johannesson H."/>
        </authorList>
    </citation>
    <scope>NUCLEOTIDE SEQUENCE</scope>
    <source>
        <strain evidence="2">SMH3391-2</strain>
    </source>
</reference>
<dbReference type="EMBL" id="JAULSR010000004">
    <property type="protein sequence ID" value="KAK0622066.1"/>
    <property type="molecule type" value="Genomic_DNA"/>
</dbReference>
<keyword evidence="3" id="KW-1185">Reference proteome</keyword>
<feature type="transmembrane region" description="Helical" evidence="1">
    <location>
        <begin position="314"/>
        <end position="333"/>
    </location>
</feature>
<dbReference type="AlphaFoldDB" id="A0AA39WV08"/>
<protein>
    <submittedName>
        <fullName evidence="2">Uncharacterized protein</fullName>
    </submittedName>
</protein>
<keyword evidence="1" id="KW-0472">Membrane</keyword>
<sequence>MASLNSSDPIIYGWKASDNDRGTIDILWTCCITIVLCCWVSTFPNAPSLSDKWYHQLLDKLNLAFMGFIGPEYLFALALNQLSSARNSITLFRELHNENPQWNDKQWTLRHGFFADMGGFMLTSPDQPAFPINAQQLHYLIAHGHVEYPEITKEDIDQRNKTDGLAKLITLWQVVWFVVAEMQRVRLGLPLTTFEVTALSFSFTMIITSVFWYYKPTISTPTKISTKGGKTIAEIRASARQRTHPHLPNTWFRTPLDFISRRQMAITTHWSYYVEILKRLNIPLAGRKIKTRPWDRFPSTAFPETFHSIQWPGFLVPVGCCVAFLAPWNFYFATETEQFLWRLCSVYHTAFASYVAGYVMYSMLNVKESRASRTYTGFPEIGEGAHNDEEVLQSGGTDRVQVPWYRRLALRISRRLQRLRNISEDGDPDMEMKLRQVVLFGIGAALYCLCRIFFYVENFVAMRSQPAQVYIGVNKFIPFLP</sequence>
<evidence type="ECO:0000256" key="1">
    <source>
        <dbReference type="SAM" id="Phobius"/>
    </source>
</evidence>
<proteinExistence type="predicted"/>
<feature type="transmembrane region" description="Helical" evidence="1">
    <location>
        <begin position="194"/>
        <end position="214"/>
    </location>
</feature>
<feature type="transmembrane region" description="Helical" evidence="1">
    <location>
        <begin position="63"/>
        <end position="83"/>
    </location>
</feature>
<comment type="caution">
    <text evidence="2">The sequence shown here is derived from an EMBL/GenBank/DDBJ whole genome shotgun (WGS) entry which is preliminary data.</text>
</comment>
<feature type="transmembrane region" description="Helical" evidence="1">
    <location>
        <begin position="339"/>
        <end position="361"/>
    </location>
</feature>
<accession>A0AA39WV08</accession>